<sequence>MTLFLLTAAMSAQAQPAGSDQCPDLPGGSTLHWQQQQRDGYLLCRAQDEHGNPAFNLMLTGDEPNLRLARSLRAERAQFAGQDIHWYRMDLANDAAEQAQYRRITVSRLGKDQYAQLWFNATDQAELETRIEQISHLRLDNTPRLGNR</sequence>
<gene>
    <name evidence="1" type="ORF">H4O09_03785</name>
</gene>
<name>A0A7W3YTM7_9GAMM</name>
<evidence type="ECO:0000313" key="2">
    <source>
        <dbReference type="Proteomes" id="UP000550609"/>
    </source>
</evidence>
<dbReference type="Proteomes" id="UP000550609">
    <property type="component" value="Unassembled WGS sequence"/>
</dbReference>
<organism evidence="1 2">
    <name type="scientific">Stenotrophomonas koreensis</name>
    <dbReference type="NCBI Taxonomy" id="266128"/>
    <lineage>
        <taxon>Bacteria</taxon>
        <taxon>Pseudomonadati</taxon>
        <taxon>Pseudomonadota</taxon>
        <taxon>Gammaproteobacteria</taxon>
        <taxon>Lysobacterales</taxon>
        <taxon>Lysobacteraceae</taxon>
        <taxon>Stenotrophomonas</taxon>
    </lineage>
</organism>
<protein>
    <submittedName>
        <fullName evidence="1">Uncharacterized protein</fullName>
    </submittedName>
</protein>
<proteinExistence type="predicted"/>
<dbReference type="EMBL" id="JACIUV010000002">
    <property type="protein sequence ID" value="MBB1116191.1"/>
    <property type="molecule type" value="Genomic_DNA"/>
</dbReference>
<evidence type="ECO:0000313" key="1">
    <source>
        <dbReference type="EMBL" id="MBB1116191.1"/>
    </source>
</evidence>
<reference evidence="1 2" key="1">
    <citation type="submission" date="2020-08" db="EMBL/GenBank/DDBJ databases">
        <title>Stenotrophomonas sp. W1S232.</title>
        <authorList>
            <person name="Deng Y."/>
        </authorList>
    </citation>
    <scope>NUCLEOTIDE SEQUENCE [LARGE SCALE GENOMIC DNA]</scope>
    <source>
        <strain evidence="1 2">W1S232</strain>
    </source>
</reference>
<comment type="caution">
    <text evidence="1">The sequence shown here is derived from an EMBL/GenBank/DDBJ whole genome shotgun (WGS) entry which is preliminary data.</text>
</comment>
<accession>A0A7W3YTM7</accession>
<dbReference type="RefSeq" id="WP_182621552.1">
    <property type="nucleotide sequence ID" value="NZ_JACIUV010000002.1"/>
</dbReference>
<dbReference type="AlphaFoldDB" id="A0A7W3YTM7"/>